<accession>A0A2P7QZF1</accession>
<dbReference type="Gene3D" id="2.40.170.20">
    <property type="entry name" value="TonB-dependent receptor, beta-barrel domain"/>
    <property type="match status" value="1"/>
</dbReference>
<evidence type="ECO:0000256" key="6">
    <source>
        <dbReference type="ARBA" id="ARBA00023237"/>
    </source>
</evidence>
<evidence type="ECO:0000313" key="10">
    <source>
        <dbReference type="EMBL" id="PSJ43331.1"/>
    </source>
</evidence>
<proteinExistence type="inferred from homology"/>
<keyword evidence="2" id="KW-0813">Transport</keyword>
<evidence type="ECO:0000256" key="5">
    <source>
        <dbReference type="ARBA" id="ARBA00023136"/>
    </source>
</evidence>
<keyword evidence="7" id="KW-0798">TonB box</keyword>
<dbReference type="InterPro" id="IPR000531">
    <property type="entry name" value="Beta-barrel_TonB"/>
</dbReference>
<keyword evidence="11" id="KW-1185">Reference proteome</keyword>
<protein>
    <recommendedName>
        <fullName evidence="9">Secretin/TonB short N-terminal domain-containing protein</fullName>
    </recommendedName>
</protein>
<evidence type="ECO:0000259" key="9">
    <source>
        <dbReference type="SMART" id="SM00965"/>
    </source>
</evidence>
<keyword evidence="5 7" id="KW-0472">Membrane</keyword>
<comment type="caution">
    <text evidence="10">The sequence shown here is derived from an EMBL/GenBank/DDBJ whole genome shotgun (WGS) entry which is preliminary data.</text>
</comment>
<feature type="domain" description="Secretin/TonB short N-terminal" evidence="9">
    <location>
        <begin position="49"/>
        <end position="100"/>
    </location>
</feature>
<comment type="similarity">
    <text evidence="7">Belongs to the TonB-dependent receptor family.</text>
</comment>
<dbReference type="InterPro" id="IPR036942">
    <property type="entry name" value="Beta-barrel_TonB_sf"/>
</dbReference>
<evidence type="ECO:0000256" key="3">
    <source>
        <dbReference type="ARBA" id="ARBA00022496"/>
    </source>
</evidence>
<evidence type="ECO:0000256" key="1">
    <source>
        <dbReference type="ARBA" id="ARBA00004442"/>
    </source>
</evidence>
<dbReference type="Proteomes" id="UP000241167">
    <property type="component" value="Unassembled WGS sequence"/>
</dbReference>
<dbReference type="PANTHER" id="PTHR47234">
    <property type="match status" value="1"/>
</dbReference>
<evidence type="ECO:0000256" key="7">
    <source>
        <dbReference type="RuleBase" id="RU003357"/>
    </source>
</evidence>
<organism evidence="10 11">
    <name type="scientific">Allosphingosinicella deserti</name>
    <dbReference type="NCBI Taxonomy" id="2116704"/>
    <lineage>
        <taxon>Bacteria</taxon>
        <taxon>Pseudomonadati</taxon>
        <taxon>Pseudomonadota</taxon>
        <taxon>Alphaproteobacteria</taxon>
        <taxon>Sphingomonadales</taxon>
        <taxon>Sphingomonadaceae</taxon>
        <taxon>Allosphingosinicella</taxon>
    </lineage>
</organism>
<keyword evidence="3" id="KW-0410">Iron transport</keyword>
<dbReference type="InterPro" id="IPR011662">
    <property type="entry name" value="Secretin/TonB_short_N"/>
</dbReference>
<sequence>MFRSTLGFSLTFLAASACPATAHAADFMVNLPAQSLARSLSQLAGQARVDLLFSSKLVRARRAPAVRGRLTIDEALQRLLTGSRLSYRRSGYGAIVIVPAPAADAGERDDEGSIPEILVIGQRTQNADIRRTEGDILPYQVASRREVENAHAETAEGYLRSRLPANGQMATPSQLSLDNLGSARSELNLRGLGARQTLILVDGRRLPSLPSIDNGFNQPDINALPLAALSRIETLTSAAGGIYGPGAIAGVVNFVIDRDYRGGTLSVTSGIAGSGDALFKRVDGSFGFTPDGGETDIMVVFGHAVTQSLTFGDRDYTVRARRLKLQNDSETFVRQLPISSSVNVFSSLPLRLDAEAASRLAGSITHFPVGPAADYATMIANDDTIDLSLSPDANGTERSLLPASSRTSLLLNARRRISNVEVFFDGLWLRNRARSVLPSTLQHTVVPASANPFEHSVEVTFPQPGFKNVGANRSSVYRITTGAILDLPKDWRANVEYLFGGSNEVVHLEGDRLSTEAFDGAFGKMDPLGRPVPNPFQDYASFLSALDQYREPNTYRHEVSNKLSQFSMRFAGPLIYLPRGPTTLSVLGEHRSERVPASVVTLGPRDGIEEQPTPDVSQKALSVYAEARAPICGPRKMYGPLKNLELQLAMRHDRIETRVPSQIEGGSKYGNLVTVNNAVTVYTAGFRSDPLPYWMLRGSVSTGVLPPSVDQLTSRVTTLFGYLDAKRGGSFIKFGVPVIVGGSPSLRPERARTLSLGLVYTSPDNRARLSLDFTRLDKKNEVVLTSTNGLRYLTGLANVPFFLANEDRFPGRIQRLPLTAADAALGYTAGLITRIDTTALNIGRTRLDAWDLKAAYEIPDVAEGTLRLTGTAAWQPTYKRRFDTIGRWYDFADAADGALKWRGRAGVEWERGPFWIGLDGQYYGRYRITPAVPATGSDAEGIVRLQGAEYVEAQAYVDLAAAYRFSPNALGRGSLELRLGVQNLFDRSPPIVTTVEEPFYTETGYSLLGDPRQRRFNATLEYRF</sequence>
<dbReference type="OrthoDB" id="176668at2"/>
<dbReference type="InterPro" id="IPR037066">
    <property type="entry name" value="Plug_dom_sf"/>
</dbReference>
<evidence type="ECO:0000256" key="8">
    <source>
        <dbReference type="SAM" id="SignalP"/>
    </source>
</evidence>
<dbReference type="Gene3D" id="2.170.130.10">
    <property type="entry name" value="TonB-dependent receptor, plug domain"/>
    <property type="match status" value="1"/>
</dbReference>
<dbReference type="InterPro" id="IPR012910">
    <property type="entry name" value="Plug_dom"/>
</dbReference>
<feature type="chain" id="PRO_5015115146" description="Secretin/TonB short N-terminal domain-containing protein" evidence="8">
    <location>
        <begin position="25"/>
        <end position="1024"/>
    </location>
</feature>
<dbReference type="RefSeq" id="WP_106511350.1">
    <property type="nucleotide sequence ID" value="NZ_PXYI01000001.1"/>
</dbReference>
<evidence type="ECO:0000256" key="4">
    <source>
        <dbReference type="ARBA" id="ARBA00023004"/>
    </source>
</evidence>
<dbReference type="Gene3D" id="3.55.50.30">
    <property type="match status" value="1"/>
</dbReference>
<evidence type="ECO:0000256" key="2">
    <source>
        <dbReference type="ARBA" id="ARBA00022448"/>
    </source>
</evidence>
<dbReference type="GO" id="GO:0009279">
    <property type="term" value="C:cell outer membrane"/>
    <property type="evidence" value="ECO:0007669"/>
    <property type="project" value="UniProtKB-SubCell"/>
</dbReference>
<comment type="subcellular location">
    <subcellularLocation>
        <location evidence="1 7">Cell outer membrane</location>
    </subcellularLocation>
</comment>
<dbReference type="Pfam" id="PF00593">
    <property type="entry name" value="TonB_dep_Rec_b-barrel"/>
    <property type="match status" value="1"/>
</dbReference>
<dbReference type="Pfam" id="PF07660">
    <property type="entry name" value="STN"/>
    <property type="match status" value="1"/>
</dbReference>
<dbReference type="EMBL" id="PXYI01000001">
    <property type="protein sequence ID" value="PSJ43331.1"/>
    <property type="molecule type" value="Genomic_DNA"/>
</dbReference>
<dbReference type="PANTHER" id="PTHR47234:SF2">
    <property type="entry name" value="TONB-DEPENDENT RECEPTOR"/>
    <property type="match status" value="1"/>
</dbReference>
<keyword evidence="8" id="KW-0732">Signal</keyword>
<keyword evidence="4" id="KW-0408">Iron</keyword>
<dbReference type="GO" id="GO:0006826">
    <property type="term" value="P:iron ion transport"/>
    <property type="evidence" value="ECO:0007669"/>
    <property type="project" value="UniProtKB-KW"/>
</dbReference>
<dbReference type="SUPFAM" id="SSF56935">
    <property type="entry name" value="Porins"/>
    <property type="match status" value="1"/>
</dbReference>
<name>A0A2P7QZF1_9SPHN</name>
<dbReference type="AlphaFoldDB" id="A0A2P7QZF1"/>
<dbReference type="SMART" id="SM00965">
    <property type="entry name" value="STN"/>
    <property type="match status" value="1"/>
</dbReference>
<feature type="signal peptide" evidence="8">
    <location>
        <begin position="1"/>
        <end position="24"/>
    </location>
</feature>
<gene>
    <name evidence="10" type="ORF">C7I55_02885</name>
</gene>
<keyword evidence="6" id="KW-0998">Cell outer membrane</keyword>
<dbReference type="PROSITE" id="PS51257">
    <property type="entry name" value="PROKAR_LIPOPROTEIN"/>
    <property type="match status" value="1"/>
</dbReference>
<dbReference type="Pfam" id="PF07715">
    <property type="entry name" value="Plug"/>
    <property type="match status" value="1"/>
</dbReference>
<evidence type="ECO:0000313" key="11">
    <source>
        <dbReference type="Proteomes" id="UP000241167"/>
    </source>
</evidence>
<keyword evidence="3" id="KW-0406">Ion transport</keyword>
<reference evidence="10 11" key="1">
    <citation type="submission" date="2018-03" db="EMBL/GenBank/DDBJ databases">
        <title>The draft genome of Sphingosinicella sp. GL-C-18.</title>
        <authorList>
            <person name="Liu L."/>
            <person name="Li L."/>
            <person name="Liang L."/>
            <person name="Zhang X."/>
            <person name="Wang T."/>
        </authorList>
    </citation>
    <scope>NUCLEOTIDE SEQUENCE [LARGE SCALE GENOMIC DNA]</scope>
    <source>
        <strain evidence="10 11">GL-C-18</strain>
    </source>
</reference>